<dbReference type="GO" id="GO:0005581">
    <property type="term" value="C:collagen trimer"/>
    <property type="evidence" value="ECO:0007669"/>
    <property type="project" value="UniProtKB-KW"/>
</dbReference>
<name>A0A671Q733_9TELE</name>
<feature type="domain" description="Fibrillar collagen NC1" evidence="5">
    <location>
        <begin position="1"/>
        <end position="108"/>
    </location>
</feature>
<dbReference type="Pfam" id="PF01410">
    <property type="entry name" value="COLFI"/>
    <property type="match status" value="1"/>
</dbReference>
<evidence type="ECO:0000256" key="4">
    <source>
        <dbReference type="SAM" id="SignalP"/>
    </source>
</evidence>
<feature type="chain" id="PRO_5025687772" evidence="4">
    <location>
        <begin position="17"/>
        <end position="108"/>
    </location>
</feature>
<dbReference type="Gene3D" id="2.60.120.1000">
    <property type="match status" value="1"/>
</dbReference>
<dbReference type="InterPro" id="IPR000885">
    <property type="entry name" value="Fib_collagen_C"/>
</dbReference>
<dbReference type="GO" id="GO:0005201">
    <property type="term" value="F:extracellular matrix structural constituent"/>
    <property type="evidence" value="ECO:0007669"/>
    <property type="project" value="InterPro"/>
</dbReference>
<dbReference type="PROSITE" id="PS51461">
    <property type="entry name" value="NC1_FIB"/>
    <property type="match status" value="1"/>
</dbReference>
<accession>A0A671Q733</accession>
<dbReference type="AlphaFoldDB" id="A0A671Q733"/>
<keyword evidence="4" id="KW-0732">Signal</keyword>
<dbReference type="Ensembl" id="ENSSANT00000071687.1">
    <property type="protein sequence ID" value="ENSSANP00000067450.1"/>
    <property type="gene ID" value="ENSSANG00000033610.1"/>
</dbReference>
<keyword evidence="2" id="KW-0964">Secreted</keyword>
<evidence type="ECO:0000256" key="1">
    <source>
        <dbReference type="ARBA" id="ARBA00004613"/>
    </source>
</evidence>
<evidence type="ECO:0000313" key="6">
    <source>
        <dbReference type="Ensembl" id="ENSSANP00000067450.1"/>
    </source>
</evidence>
<keyword evidence="3" id="KW-0176">Collagen</keyword>
<dbReference type="Proteomes" id="UP000472260">
    <property type="component" value="Unassembled WGS sequence"/>
</dbReference>
<protein>
    <submittedName>
        <fullName evidence="6">Collagen type XXIV alpha 1</fullName>
    </submittedName>
</protein>
<reference evidence="6" key="1">
    <citation type="submission" date="2025-08" db="UniProtKB">
        <authorList>
            <consortium name="Ensembl"/>
        </authorList>
    </citation>
    <scope>IDENTIFICATION</scope>
</reference>
<evidence type="ECO:0000313" key="7">
    <source>
        <dbReference type="Proteomes" id="UP000472260"/>
    </source>
</evidence>
<evidence type="ECO:0000259" key="5">
    <source>
        <dbReference type="PROSITE" id="PS51461"/>
    </source>
</evidence>
<comment type="subcellular location">
    <subcellularLocation>
        <location evidence="1">Secreted</location>
    </subcellularLocation>
</comment>
<feature type="signal peptide" evidence="4">
    <location>
        <begin position="1"/>
        <end position="16"/>
    </location>
</feature>
<reference evidence="6" key="2">
    <citation type="submission" date="2025-09" db="UniProtKB">
        <authorList>
            <consortium name="Ensembl"/>
        </authorList>
    </citation>
    <scope>IDENTIFICATION</scope>
</reference>
<organism evidence="6 7">
    <name type="scientific">Sinocyclocheilus anshuiensis</name>
    <dbReference type="NCBI Taxonomy" id="1608454"/>
    <lineage>
        <taxon>Eukaryota</taxon>
        <taxon>Metazoa</taxon>
        <taxon>Chordata</taxon>
        <taxon>Craniata</taxon>
        <taxon>Vertebrata</taxon>
        <taxon>Euteleostomi</taxon>
        <taxon>Actinopterygii</taxon>
        <taxon>Neopterygii</taxon>
        <taxon>Teleostei</taxon>
        <taxon>Ostariophysi</taxon>
        <taxon>Cypriniformes</taxon>
        <taxon>Cyprinidae</taxon>
        <taxon>Cyprininae</taxon>
        <taxon>Sinocyclocheilus</taxon>
    </lineage>
</organism>
<sequence length="108" mass="12276">MKFLHLLSVMATQTVSLHCYSDPATVTMETPRALRFRGWNGQVFEENSPLSPHVVLDDCEIRDGSWHQSRFLFQTQDTQQLPIVDIQGVHPSCPADQRHVEVGPVCFL</sequence>
<dbReference type="GO" id="GO:0005576">
    <property type="term" value="C:extracellular region"/>
    <property type="evidence" value="ECO:0007669"/>
    <property type="project" value="UniProtKB-SubCell"/>
</dbReference>
<evidence type="ECO:0000256" key="2">
    <source>
        <dbReference type="ARBA" id="ARBA00022525"/>
    </source>
</evidence>
<proteinExistence type="predicted"/>
<evidence type="ECO:0000256" key="3">
    <source>
        <dbReference type="ARBA" id="ARBA00023119"/>
    </source>
</evidence>
<keyword evidence="7" id="KW-1185">Reference proteome</keyword>